<evidence type="ECO:0000313" key="3">
    <source>
        <dbReference type="Proteomes" id="UP000688137"/>
    </source>
</evidence>
<accession>A0A8S1PZQ4</accession>
<sequence length="466" mass="54474">MNSSSSLLTQQILDYLNYYTTYRPINNDLKTLSKEFIQQYSNNKQMLLTKLNLSTIKQLDLSTKIDQSQQKILTYHTQFTQLQQSEEQIIQQIDNKQYELIQLEKRQSLNKPHTKQQKLIELAEGLEICENTLETVKSEFNENHKIIDWESSLNQQLKQTYEKLQKQNEQNILNINQLNQSMQNNTKKIIKLLQLIHDLRQMIVQSKSQNQSNQSPIQVDDIKLIKSIIEKIENTKLQGKEQQEHEILNAISQMIHLREQSNTIKINLPLKLEQSDDLVTCDRTFSTPRFQSSVRFKANDILPQARIRTEADDKLDYACEKRIATDCGFYEEEEQSSDDDIHVLKVPFQSKKSLNCERTKKKKQSYISVASFSSQNSSNQKYINLQDELNYLGEINEYYCTRKIIDDQMIVAPCQTPLEQSIEIINSKQLIDQDLKTKPQSSFIKKIFGVGLGIGLSYACYRFFKK</sequence>
<dbReference type="AlphaFoldDB" id="A0A8S1PZQ4"/>
<dbReference type="OMA" id="RFKANDI"/>
<name>A0A8S1PZQ4_PARPR</name>
<keyword evidence="3" id="KW-1185">Reference proteome</keyword>
<evidence type="ECO:0000256" key="1">
    <source>
        <dbReference type="SAM" id="Coils"/>
    </source>
</evidence>
<organism evidence="2 3">
    <name type="scientific">Paramecium primaurelia</name>
    <dbReference type="NCBI Taxonomy" id="5886"/>
    <lineage>
        <taxon>Eukaryota</taxon>
        <taxon>Sar</taxon>
        <taxon>Alveolata</taxon>
        <taxon>Ciliophora</taxon>
        <taxon>Intramacronucleata</taxon>
        <taxon>Oligohymenophorea</taxon>
        <taxon>Peniculida</taxon>
        <taxon>Parameciidae</taxon>
        <taxon>Paramecium</taxon>
    </lineage>
</organism>
<dbReference type="EMBL" id="CAJJDM010000139">
    <property type="protein sequence ID" value="CAD8108129.1"/>
    <property type="molecule type" value="Genomic_DNA"/>
</dbReference>
<dbReference type="Proteomes" id="UP000688137">
    <property type="component" value="Unassembled WGS sequence"/>
</dbReference>
<keyword evidence="1" id="KW-0175">Coiled coil</keyword>
<gene>
    <name evidence="2" type="ORF">PPRIM_AZ9-3.1.T1360023</name>
</gene>
<protein>
    <submittedName>
        <fullName evidence="2">Uncharacterized protein</fullName>
    </submittedName>
</protein>
<proteinExistence type="predicted"/>
<comment type="caution">
    <text evidence="2">The sequence shown here is derived from an EMBL/GenBank/DDBJ whole genome shotgun (WGS) entry which is preliminary data.</text>
</comment>
<evidence type="ECO:0000313" key="2">
    <source>
        <dbReference type="EMBL" id="CAD8108129.1"/>
    </source>
</evidence>
<feature type="coiled-coil region" evidence="1">
    <location>
        <begin position="147"/>
        <end position="181"/>
    </location>
</feature>
<reference evidence="2" key="1">
    <citation type="submission" date="2021-01" db="EMBL/GenBank/DDBJ databases">
        <authorList>
            <consortium name="Genoscope - CEA"/>
            <person name="William W."/>
        </authorList>
    </citation>
    <scope>NUCLEOTIDE SEQUENCE</scope>
</reference>